<name>A0A378YAA3_9NOCA</name>
<gene>
    <name evidence="2" type="ORF">NCTC1934_00736</name>
</gene>
<proteinExistence type="predicted"/>
<feature type="region of interest" description="Disordered" evidence="1">
    <location>
        <begin position="1"/>
        <end position="26"/>
    </location>
</feature>
<accession>A0A378YAA3</accession>
<sequence>MLSLSRRTETGHIRSAAHRPRPPRTSRLLGSSVALLGVAASVLVTAPDAAARVTGLHASPGLSWGPTQQYGTNCTYTLTATVDDAAPVSFYDFAPSTVFSPSNYIQPVDGVATVQWTPTNPGWHRIVAYQTSEGGPAINLEVGTGINTGSACLVLP</sequence>
<reference evidence="2 3" key="1">
    <citation type="submission" date="2018-06" db="EMBL/GenBank/DDBJ databases">
        <authorList>
            <consortium name="Pathogen Informatics"/>
            <person name="Doyle S."/>
        </authorList>
    </citation>
    <scope>NUCLEOTIDE SEQUENCE [LARGE SCALE GENOMIC DNA]</scope>
    <source>
        <strain evidence="2 3">NCTC1934</strain>
    </source>
</reference>
<keyword evidence="3" id="KW-1185">Reference proteome</keyword>
<dbReference type="AlphaFoldDB" id="A0A378YAA3"/>
<dbReference type="EMBL" id="UGRY01000002">
    <property type="protein sequence ID" value="SUA73299.1"/>
    <property type="molecule type" value="Genomic_DNA"/>
</dbReference>
<evidence type="ECO:0000313" key="2">
    <source>
        <dbReference type="EMBL" id="SUA73299.1"/>
    </source>
</evidence>
<feature type="compositionally biased region" description="Basic residues" evidence="1">
    <location>
        <begin position="15"/>
        <end position="24"/>
    </location>
</feature>
<evidence type="ECO:0000313" key="3">
    <source>
        <dbReference type="Proteomes" id="UP000255467"/>
    </source>
</evidence>
<evidence type="ECO:0000256" key="1">
    <source>
        <dbReference type="SAM" id="MobiDB-lite"/>
    </source>
</evidence>
<organism evidence="2 3">
    <name type="scientific">Nocardia otitidiscaviarum</name>
    <dbReference type="NCBI Taxonomy" id="1823"/>
    <lineage>
        <taxon>Bacteria</taxon>
        <taxon>Bacillati</taxon>
        <taxon>Actinomycetota</taxon>
        <taxon>Actinomycetes</taxon>
        <taxon>Mycobacteriales</taxon>
        <taxon>Nocardiaceae</taxon>
        <taxon>Nocardia</taxon>
    </lineage>
</organism>
<feature type="compositionally biased region" description="Basic and acidic residues" evidence="1">
    <location>
        <begin position="1"/>
        <end position="12"/>
    </location>
</feature>
<dbReference type="Proteomes" id="UP000255467">
    <property type="component" value="Unassembled WGS sequence"/>
</dbReference>
<protein>
    <submittedName>
        <fullName evidence="2">Uncharacterized protein</fullName>
    </submittedName>
</protein>